<feature type="transmembrane region" description="Helical" evidence="6">
    <location>
        <begin position="123"/>
        <end position="147"/>
    </location>
</feature>
<evidence type="ECO:0000256" key="1">
    <source>
        <dbReference type="ARBA" id="ARBA00004141"/>
    </source>
</evidence>
<protein>
    <recommendedName>
        <fullName evidence="7">Major facilitator superfamily (MFS) profile domain-containing protein</fullName>
    </recommendedName>
</protein>
<name>A0A1F7ZYW4_9EURO</name>
<proteinExistence type="predicted"/>
<dbReference type="PANTHER" id="PTHR23502">
    <property type="entry name" value="MAJOR FACILITATOR SUPERFAMILY"/>
    <property type="match status" value="1"/>
</dbReference>
<keyword evidence="2" id="KW-0813">Transport</keyword>
<gene>
    <name evidence="8" type="ORF">ABOM_007472</name>
</gene>
<dbReference type="Gene3D" id="1.20.1720.10">
    <property type="entry name" value="Multidrug resistance protein D"/>
    <property type="match status" value="1"/>
</dbReference>
<feature type="transmembrane region" description="Helical" evidence="6">
    <location>
        <begin position="427"/>
        <end position="448"/>
    </location>
</feature>
<feature type="transmembrane region" description="Helical" evidence="6">
    <location>
        <begin position="337"/>
        <end position="356"/>
    </location>
</feature>
<dbReference type="EMBL" id="LYCR01000052">
    <property type="protein sequence ID" value="OGM44627.1"/>
    <property type="molecule type" value="Genomic_DNA"/>
</dbReference>
<evidence type="ECO:0000256" key="2">
    <source>
        <dbReference type="ARBA" id="ARBA00022448"/>
    </source>
</evidence>
<organism evidence="8 9">
    <name type="scientific">Aspergillus bombycis</name>
    <dbReference type="NCBI Taxonomy" id="109264"/>
    <lineage>
        <taxon>Eukaryota</taxon>
        <taxon>Fungi</taxon>
        <taxon>Dikarya</taxon>
        <taxon>Ascomycota</taxon>
        <taxon>Pezizomycotina</taxon>
        <taxon>Eurotiomycetes</taxon>
        <taxon>Eurotiomycetidae</taxon>
        <taxon>Eurotiales</taxon>
        <taxon>Aspergillaceae</taxon>
        <taxon>Aspergillus</taxon>
    </lineage>
</organism>
<dbReference type="PRINTS" id="PR01036">
    <property type="entry name" value="TCRTETB"/>
</dbReference>
<evidence type="ECO:0000313" key="8">
    <source>
        <dbReference type="EMBL" id="OGM44627.1"/>
    </source>
</evidence>
<feature type="domain" description="Major facilitator superfamily (MFS) profile" evidence="7">
    <location>
        <begin position="1"/>
        <end position="452"/>
    </location>
</feature>
<keyword evidence="9" id="KW-1185">Reference proteome</keyword>
<dbReference type="GO" id="GO:0005886">
    <property type="term" value="C:plasma membrane"/>
    <property type="evidence" value="ECO:0007669"/>
    <property type="project" value="TreeGrafter"/>
</dbReference>
<dbReference type="PANTHER" id="PTHR23502:SF51">
    <property type="entry name" value="QUINIDINE RESISTANCE PROTEIN 1-RELATED"/>
    <property type="match status" value="1"/>
</dbReference>
<keyword evidence="3 6" id="KW-0812">Transmembrane</keyword>
<feature type="transmembrane region" description="Helical" evidence="6">
    <location>
        <begin position="362"/>
        <end position="388"/>
    </location>
</feature>
<reference evidence="8 9" key="1">
    <citation type="journal article" date="2016" name="Genome Biol. Evol.">
        <title>Draft genome sequence of an aflatoxigenic Aspergillus species, A. bombycis.</title>
        <authorList>
            <person name="Moore G.G."/>
            <person name="Mack B.M."/>
            <person name="Beltz S.B."/>
            <person name="Gilbert M.K."/>
        </authorList>
    </citation>
    <scope>NUCLEOTIDE SEQUENCE [LARGE SCALE GENOMIC DNA]</scope>
    <source>
        <strain evidence="9">NRRL 26010</strain>
    </source>
</reference>
<evidence type="ECO:0000256" key="3">
    <source>
        <dbReference type="ARBA" id="ARBA00022692"/>
    </source>
</evidence>
<feature type="transmembrane region" description="Helical" evidence="6">
    <location>
        <begin position="64"/>
        <end position="81"/>
    </location>
</feature>
<feature type="transmembrane region" description="Helical" evidence="6">
    <location>
        <begin position="87"/>
        <end position="111"/>
    </location>
</feature>
<dbReference type="InterPro" id="IPR036259">
    <property type="entry name" value="MFS_trans_sf"/>
</dbReference>
<feature type="transmembrane region" description="Helical" evidence="6">
    <location>
        <begin position="274"/>
        <end position="298"/>
    </location>
</feature>
<feature type="transmembrane region" description="Helical" evidence="6">
    <location>
        <begin position="240"/>
        <end position="262"/>
    </location>
</feature>
<comment type="caution">
    <text evidence="8">The sequence shown here is derived from an EMBL/GenBank/DDBJ whole genome shotgun (WGS) entry which is preliminary data.</text>
</comment>
<evidence type="ECO:0000256" key="5">
    <source>
        <dbReference type="ARBA" id="ARBA00023136"/>
    </source>
</evidence>
<evidence type="ECO:0000256" key="4">
    <source>
        <dbReference type="ARBA" id="ARBA00022989"/>
    </source>
</evidence>
<evidence type="ECO:0000313" key="9">
    <source>
        <dbReference type="Proteomes" id="UP000179179"/>
    </source>
</evidence>
<feature type="transmembrane region" description="Helical" evidence="6">
    <location>
        <begin position="27"/>
        <end position="52"/>
    </location>
</feature>
<dbReference type="FunFam" id="1.20.1720.10:FF:000009">
    <property type="entry name" value="MFS multidrug transporter"/>
    <property type="match status" value="1"/>
</dbReference>
<keyword evidence="5 6" id="KW-0472">Membrane</keyword>
<dbReference type="InterPro" id="IPR011701">
    <property type="entry name" value="MFS"/>
</dbReference>
<comment type="subcellular location">
    <subcellularLocation>
        <location evidence="1">Membrane</location>
        <topology evidence="1">Multi-pass membrane protein</topology>
    </subcellularLocation>
</comment>
<evidence type="ECO:0000256" key="6">
    <source>
        <dbReference type="SAM" id="Phobius"/>
    </source>
</evidence>
<dbReference type="Gene3D" id="1.20.1250.20">
    <property type="entry name" value="MFS general substrate transporter like domains"/>
    <property type="match status" value="1"/>
</dbReference>
<dbReference type="GO" id="GO:0022857">
    <property type="term" value="F:transmembrane transporter activity"/>
    <property type="evidence" value="ECO:0007669"/>
    <property type="project" value="InterPro"/>
</dbReference>
<sequence length="452" mass="48001">MASGASFFSGLSAPIYFPALNTLATDMGVSIALINLTLTSFMVFQGISPIVLGPLADQLGRRPAFIICFVIYIAANIGLAVQDNFVALLLLRCIQSAGCSSTVAISTAVVVDITPKAERGSAMGFVLAVTFLGPAVGPVVGGLLSQYLGWRAIFWFLVLLAATFFLSMLFFFPETARHLVGNGSGTPQTWNRPWIHYVCGNTGAQEPPTSGAEDQDKAGKRRFQISSLFKSLSILCEKTSIILILAIGVMLAGYMVVSASIPPNFHRLYALNDLQIGLCYIPLGAGAMAASVLTGRILDAYYRRLRSLAMASSHDLDALNDDDHDSVVPLAKARCTVALPFVIAGGLVILAFGWLLQFAVHLAVPVTFFFFLSLSLTSAFNCASVFLVDLHPSSPAAASAASNLVRCLLTAGGTALIDPMLHALGRGWGFTVVALVVLATTLLFILLIRMGK</sequence>
<accession>A0A1F7ZYW4</accession>
<dbReference type="RefSeq" id="XP_022388344.1">
    <property type="nucleotide sequence ID" value="XM_022534601.1"/>
</dbReference>
<dbReference type="GeneID" id="34450862"/>
<dbReference type="AlphaFoldDB" id="A0A1F7ZYW4"/>
<dbReference type="Pfam" id="PF07690">
    <property type="entry name" value="MFS_1"/>
    <property type="match status" value="1"/>
</dbReference>
<dbReference type="OrthoDB" id="440553at2759"/>
<keyword evidence="4 6" id="KW-1133">Transmembrane helix</keyword>
<dbReference type="Proteomes" id="UP000179179">
    <property type="component" value="Unassembled WGS sequence"/>
</dbReference>
<feature type="transmembrane region" description="Helical" evidence="6">
    <location>
        <begin position="153"/>
        <end position="172"/>
    </location>
</feature>
<dbReference type="SUPFAM" id="SSF103473">
    <property type="entry name" value="MFS general substrate transporter"/>
    <property type="match status" value="1"/>
</dbReference>
<dbReference type="InterPro" id="IPR020846">
    <property type="entry name" value="MFS_dom"/>
</dbReference>
<dbReference type="PROSITE" id="PS50850">
    <property type="entry name" value="MFS"/>
    <property type="match status" value="1"/>
</dbReference>
<evidence type="ECO:0000259" key="7">
    <source>
        <dbReference type="PROSITE" id="PS50850"/>
    </source>
</evidence>